<keyword evidence="2 4" id="KW-0819">tRNA processing</keyword>
<dbReference type="HAMAP" id="MF_00171">
    <property type="entry name" value="TruA"/>
    <property type="match status" value="1"/>
</dbReference>
<dbReference type="PANTHER" id="PTHR11142">
    <property type="entry name" value="PSEUDOURIDYLATE SYNTHASE"/>
    <property type="match status" value="1"/>
</dbReference>
<evidence type="ECO:0000313" key="7">
    <source>
        <dbReference type="EMBL" id="KAE8007932.1"/>
    </source>
</evidence>
<dbReference type="PANTHER" id="PTHR11142:SF0">
    <property type="entry name" value="TRNA PSEUDOURIDINE SYNTHASE-LIKE 1"/>
    <property type="match status" value="1"/>
</dbReference>
<dbReference type="SUPFAM" id="SSF55120">
    <property type="entry name" value="Pseudouridine synthase"/>
    <property type="match status" value="1"/>
</dbReference>
<feature type="compositionally biased region" description="Basic and acidic residues" evidence="5">
    <location>
        <begin position="1"/>
        <end position="13"/>
    </location>
</feature>
<evidence type="ECO:0000256" key="3">
    <source>
        <dbReference type="ARBA" id="ARBA00023235"/>
    </source>
</evidence>
<gene>
    <name evidence="7" type="ORF">FH972_004487</name>
</gene>
<dbReference type="FunFam" id="3.30.70.580:FF:000008">
    <property type="entry name" value="tRNA pseudouridine synthase A"/>
    <property type="match status" value="1"/>
</dbReference>
<evidence type="ECO:0000256" key="1">
    <source>
        <dbReference type="ARBA" id="ARBA00009375"/>
    </source>
</evidence>
<sequence length="376" mass="41808">MTENPKHLLERASESSQRPSKIAKTAIEELSDDEVEQQQLQQPPAKGPMSPNSRIQRYLVAIEYIGTRFSGSQKQPNIRTVVGVLEEAFHKFIGQPVSIFCSSRTDAGVHALSNVCHVDVERISKRKPGEVLPPHEPVVVRRAVNHFLQKNEGDIMVVDVQCVPADFHARYKALERTYFYRLHSGPEPLSTFERDRAWHVPEEMDILAMQEASKVLVGHHDFSSFRAAGCQAKSPMRTLDELNISEVVPNPYFPTITERRQNNLTLGDLHASSNKSETGLSPSSISIGERARGLNGAADLGFGIRRRHRCFVVTARARSFLYHQVRLLVGVLKAVGTGDLTVSDVERILNAKTVTAASPMAPSCGLYLGHVKYDLP</sequence>
<feature type="region of interest" description="Disordered" evidence="5">
    <location>
        <begin position="1"/>
        <end position="52"/>
    </location>
</feature>
<comment type="similarity">
    <text evidence="1 4">Belongs to the tRNA pseudouridine synthase TruA family.</text>
</comment>
<dbReference type="GO" id="GO:0160147">
    <property type="term" value="F:tRNA pseudouridine(38-40) synthase activity"/>
    <property type="evidence" value="ECO:0007669"/>
    <property type="project" value="UniProtKB-EC"/>
</dbReference>
<keyword evidence="3 4" id="KW-0413">Isomerase</keyword>
<evidence type="ECO:0000256" key="2">
    <source>
        <dbReference type="ARBA" id="ARBA00022694"/>
    </source>
</evidence>
<dbReference type="AlphaFoldDB" id="A0A5N6QPS3"/>
<evidence type="ECO:0000256" key="5">
    <source>
        <dbReference type="SAM" id="MobiDB-lite"/>
    </source>
</evidence>
<feature type="domain" description="Pseudouridine synthase I TruA alpha/beta" evidence="6">
    <location>
        <begin position="212"/>
        <end position="374"/>
    </location>
</feature>
<name>A0A5N6QPS3_9ROSI</name>
<dbReference type="EC" id="5.4.99.12" evidence="4"/>
<feature type="domain" description="Pseudouridine synthase I TruA alpha/beta" evidence="6">
    <location>
        <begin position="61"/>
        <end position="171"/>
    </location>
</feature>
<dbReference type="GO" id="GO:0003723">
    <property type="term" value="F:RNA binding"/>
    <property type="evidence" value="ECO:0007669"/>
    <property type="project" value="InterPro"/>
</dbReference>
<dbReference type="EMBL" id="CM017322">
    <property type="protein sequence ID" value="KAE8007932.1"/>
    <property type="molecule type" value="Genomic_DNA"/>
</dbReference>
<comment type="catalytic activity">
    <reaction evidence="4">
        <text>uridine(38/39/40) in tRNA = pseudouridine(38/39/40) in tRNA</text>
        <dbReference type="Rhea" id="RHEA:22376"/>
        <dbReference type="Rhea" id="RHEA-COMP:10085"/>
        <dbReference type="Rhea" id="RHEA-COMP:10087"/>
        <dbReference type="ChEBI" id="CHEBI:65314"/>
        <dbReference type="ChEBI" id="CHEBI:65315"/>
        <dbReference type="EC" id="5.4.99.12"/>
    </reaction>
</comment>
<dbReference type="OrthoDB" id="271910at2759"/>
<dbReference type="Gene3D" id="3.30.70.580">
    <property type="entry name" value="Pseudouridine synthase I, catalytic domain, N-terminal subdomain"/>
    <property type="match status" value="1"/>
</dbReference>
<proteinExistence type="inferred from homology"/>
<evidence type="ECO:0000256" key="4">
    <source>
        <dbReference type="RuleBase" id="RU003792"/>
    </source>
</evidence>
<evidence type="ECO:0000313" key="8">
    <source>
        <dbReference type="Proteomes" id="UP000327013"/>
    </source>
</evidence>
<accession>A0A5N6QPS3</accession>
<dbReference type="Gene3D" id="3.30.70.660">
    <property type="entry name" value="Pseudouridine synthase I, catalytic domain, C-terminal subdomain"/>
    <property type="match status" value="1"/>
</dbReference>
<dbReference type="Proteomes" id="UP000327013">
    <property type="component" value="Chromosome 2"/>
</dbReference>
<dbReference type="CDD" id="cd02570">
    <property type="entry name" value="PseudoU_synth_EcTruA"/>
    <property type="match status" value="1"/>
</dbReference>
<reference evidence="7 8" key="1">
    <citation type="submission" date="2019-06" db="EMBL/GenBank/DDBJ databases">
        <title>A chromosomal-level reference genome of Carpinus fangiana (Coryloideae, Betulaceae).</title>
        <authorList>
            <person name="Yang X."/>
            <person name="Wang Z."/>
            <person name="Zhang L."/>
            <person name="Hao G."/>
            <person name="Liu J."/>
            <person name="Yang Y."/>
        </authorList>
    </citation>
    <scope>NUCLEOTIDE SEQUENCE [LARGE SCALE GENOMIC DNA]</scope>
    <source>
        <strain evidence="7">Cfa_2016G</strain>
        <tissue evidence="7">Leaf</tissue>
    </source>
</reference>
<dbReference type="InterPro" id="IPR001406">
    <property type="entry name" value="PsdUridine_synth_TruA"/>
</dbReference>
<dbReference type="GO" id="GO:0031119">
    <property type="term" value="P:tRNA pseudouridine synthesis"/>
    <property type="evidence" value="ECO:0007669"/>
    <property type="project" value="TreeGrafter"/>
</dbReference>
<protein>
    <recommendedName>
        <fullName evidence="4">tRNA pseudouridine synthase</fullName>
        <ecNumber evidence="4">5.4.99.12</ecNumber>
    </recommendedName>
</protein>
<dbReference type="InterPro" id="IPR020095">
    <property type="entry name" value="PsdUridine_synth_TruA_C"/>
</dbReference>
<dbReference type="InterPro" id="IPR020094">
    <property type="entry name" value="TruA/RsuA/RluB/E/F_N"/>
</dbReference>
<dbReference type="InterPro" id="IPR020097">
    <property type="entry name" value="PsdUridine_synth_TruA_a/b_dom"/>
</dbReference>
<dbReference type="InterPro" id="IPR020103">
    <property type="entry name" value="PsdUridine_synth_cat_dom_sf"/>
</dbReference>
<dbReference type="Pfam" id="PF01416">
    <property type="entry name" value="PseudoU_synth_1"/>
    <property type="match status" value="2"/>
</dbReference>
<organism evidence="7 8">
    <name type="scientific">Carpinus fangiana</name>
    <dbReference type="NCBI Taxonomy" id="176857"/>
    <lineage>
        <taxon>Eukaryota</taxon>
        <taxon>Viridiplantae</taxon>
        <taxon>Streptophyta</taxon>
        <taxon>Embryophyta</taxon>
        <taxon>Tracheophyta</taxon>
        <taxon>Spermatophyta</taxon>
        <taxon>Magnoliopsida</taxon>
        <taxon>eudicotyledons</taxon>
        <taxon>Gunneridae</taxon>
        <taxon>Pentapetalae</taxon>
        <taxon>rosids</taxon>
        <taxon>fabids</taxon>
        <taxon>Fagales</taxon>
        <taxon>Betulaceae</taxon>
        <taxon>Carpinus</taxon>
    </lineage>
</organism>
<evidence type="ECO:0000259" key="6">
    <source>
        <dbReference type="Pfam" id="PF01416"/>
    </source>
</evidence>
<keyword evidence="8" id="KW-1185">Reference proteome</keyword>